<sequence length="197" mass="21618">MNRLSADYSHRDSDWDRLVEIFEKTDAPEGCKTEIVEGIVTVAPLPSNAHNFIADCVQRPLYSVIPDDWGICQRLGVVVPSRDSLFVPDLVVIGIEVLRAEGGYTVPAEAAALIVEITSPTNARQDRTRKADVYCHAGVPLYLLIDGWDPAGPTITLYGEPKNGVYRVLRAGRFGDPVRLPDPFGLELATDEFPGRA</sequence>
<dbReference type="Gene3D" id="3.90.1570.10">
    <property type="entry name" value="tt1808, chain A"/>
    <property type="match status" value="1"/>
</dbReference>
<dbReference type="SUPFAM" id="SSF52980">
    <property type="entry name" value="Restriction endonuclease-like"/>
    <property type="match status" value="1"/>
</dbReference>
<name>A0ABQ5P585_9ACTN</name>
<dbReference type="PANTHER" id="PTHR35400:SF3">
    <property type="entry name" value="SLL1072 PROTEIN"/>
    <property type="match status" value="1"/>
</dbReference>
<protein>
    <submittedName>
        <fullName evidence="2">Uma2 family endonuclease</fullName>
    </submittedName>
</protein>
<reference evidence="2 3" key="1">
    <citation type="submission" date="2022-10" db="EMBL/GenBank/DDBJ databases">
        <title>Draft genome sequence of Streptomyces sp. YSPA8.</title>
        <authorList>
            <person name="Moriuchi R."/>
            <person name="Dohra H."/>
            <person name="Yamamura H."/>
            <person name="Kodani S."/>
        </authorList>
    </citation>
    <scope>NUCLEOTIDE SEQUENCE [LARGE SCALE GENOMIC DNA]</scope>
    <source>
        <strain evidence="2 3">YSPA8</strain>
    </source>
</reference>
<keyword evidence="2" id="KW-0255">Endonuclease</keyword>
<accession>A0ABQ5P585</accession>
<dbReference type="Pfam" id="PF05685">
    <property type="entry name" value="Uma2"/>
    <property type="match status" value="1"/>
</dbReference>
<evidence type="ECO:0000313" key="2">
    <source>
        <dbReference type="EMBL" id="GLF97734.1"/>
    </source>
</evidence>
<evidence type="ECO:0000259" key="1">
    <source>
        <dbReference type="Pfam" id="PF05685"/>
    </source>
</evidence>
<keyword evidence="2" id="KW-0540">Nuclease</keyword>
<dbReference type="Proteomes" id="UP001291653">
    <property type="component" value="Unassembled WGS sequence"/>
</dbReference>
<dbReference type="GO" id="GO:0004519">
    <property type="term" value="F:endonuclease activity"/>
    <property type="evidence" value="ECO:0007669"/>
    <property type="project" value="UniProtKB-KW"/>
</dbReference>
<dbReference type="InterPro" id="IPR008538">
    <property type="entry name" value="Uma2"/>
</dbReference>
<feature type="domain" description="Putative restriction endonuclease" evidence="1">
    <location>
        <begin position="22"/>
        <end position="189"/>
    </location>
</feature>
<dbReference type="RefSeq" id="WP_323449704.1">
    <property type="nucleotide sequence ID" value="NZ_BSBI01000011.1"/>
</dbReference>
<dbReference type="EMBL" id="BSBI01000011">
    <property type="protein sequence ID" value="GLF97734.1"/>
    <property type="molecule type" value="Genomic_DNA"/>
</dbReference>
<gene>
    <name evidence="2" type="ORF">SYYSPA8_25575</name>
</gene>
<proteinExistence type="predicted"/>
<organism evidence="2 3">
    <name type="scientific">Streptomyces yaizuensis</name>
    <dbReference type="NCBI Taxonomy" id="2989713"/>
    <lineage>
        <taxon>Bacteria</taxon>
        <taxon>Bacillati</taxon>
        <taxon>Actinomycetota</taxon>
        <taxon>Actinomycetes</taxon>
        <taxon>Kitasatosporales</taxon>
        <taxon>Streptomycetaceae</taxon>
        <taxon>Streptomyces</taxon>
    </lineage>
</organism>
<keyword evidence="3" id="KW-1185">Reference proteome</keyword>
<keyword evidence="2" id="KW-0378">Hydrolase</keyword>
<dbReference type="PANTHER" id="PTHR35400">
    <property type="entry name" value="SLR1083 PROTEIN"/>
    <property type="match status" value="1"/>
</dbReference>
<comment type="caution">
    <text evidence="2">The sequence shown here is derived from an EMBL/GenBank/DDBJ whole genome shotgun (WGS) entry which is preliminary data.</text>
</comment>
<evidence type="ECO:0000313" key="3">
    <source>
        <dbReference type="Proteomes" id="UP001291653"/>
    </source>
</evidence>
<dbReference type="InterPro" id="IPR012296">
    <property type="entry name" value="Nuclease_put_TT1808"/>
</dbReference>
<dbReference type="InterPro" id="IPR011335">
    <property type="entry name" value="Restrct_endonuc-II-like"/>
</dbReference>
<dbReference type="CDD" id="cd06260">
    <property type="entry name" value="DUF820-like"/>
    <property type="match status" value="1"/>
</dbReference>